<evidence type="ECO:0000313" key="1">
    <source>
        <dbReference type="PIR" id="S27040"/>
    </source>
</evidence>
<keyword id="KW-0903">Direct protein sequencing</keyword>
<dbReference type="PIR" id="S27040">
    <property type="entry name" value="S27040"/>
</dbReference>
<proteinExistence type="evidence at protein level"/>
<reference evidence="1" key="1">
    <citation type="journal article" date="1993" name="FEBS Lett.">
        <title>VAT-1 from Torpedo is a membranous homologue of zeta crystallin.</title>
        <authorList>
            <person name="Linial M."/>
            <person name="Levius O."/>
        </authorList>
    </citation>
    <scope>PROTEIN SEQUENCE</scope>
</reference>
<dbReference type="InterPro" id="IPR011032">
    <property type="entry name" value="GroES-like_sf"/>
</dbReference>
<name>Q7LZS5_TETCF</name>
<dbReference type="Gene3D" id="3.90.180.10">
    <property type="entry name" value="Medium-chain alcohol dehydrogenases, catalytic domain"/>
    <property type="match status" value="1"/>
</dbReference>
<protein>
    <submittedName>
        <fullName evidence="1">VAT-1 protein</fullName>
    </submittedName>
</protein>
<dbReference type="SUPFAM" id="SSF50129">
    <property type="entry name" value="GroES-like"/>
    <property type="match status" value="1"/>
</dbReference>
<organism evidence="1">
    <name type="scientific">Tetronarce californica</name>
    <name type="common">Pacific electric ray</name>
    <name type="synonym">Torpedo californica</name>
    <dbReference type="NCBI Taxonomy" id="7787"/>
    <lineage>
        <taxon>Eukaryota</taxon>
        <taxon>Metazoa</taxon>
        <taxon>Chordata</taxon>
        <taxon>Craniata</taxon>
        <taxon>Vertebrata</taxon>
        <taxon>Chondrichthyes</taxon>
        <taxon>Elasmobranchii</taxon>
        <taxon>Batoidea</taxon>
        <taxon>Torpediniformes</taxon>
        <taxon>Torpedinidae</taxon>
        <taxon>Tetronarce</taxon>
    </lineage>
</organism>
<dbReference type="AlphaFoldDB" id="Q7LZS5"/>
<accession>Q7LZS5</accession>
<sequence>SFQEAAAISVNYTAAYVPTLKSDEILVRVQACGLNFGTECAGVVEAIGDLVIDRKVGDLIHMAAGGVGIAATQEVRKIAPKGVDIVL</sequence>